<reference evidence="1" key="1">
    <citation type="journal article" date="2019" name="bioRxiv">
        <title>The Genome of the Zebra Mussel, Dreissena polymorpha: A Resource for Invasive Species Research.</title>
        <authorList>
            <person name="McCartney M.A."/>
            <person name="Auch B."/>
            <person name="Kono T."/>
            <person name="Mallez S."/>
            <person name="Zhang Y."/>
            <person name="Obille A."/>
            <person name="Becker A."/>
            <person name="Abrahante J.E."/>
            <person name="Garbe J."/>
            <person name="Badalamenti J.P."/>
            <person name="Herman A."/>
            <person name="Mangelson H."/>
            <person name="Liachko I."/>
            <person name="Sullivan S."/>
            <person name="Sone E.D."/>
            <person name="Koren S."/>
            <person name="Silverstein K.A.T."/>
            <person name="Beckman K.B."/>
            <person name="Gohl D.M."/>
        </authorList>
    </citation>
    <scope>NUCLEOTIDE SEQUENCE</scope>
    <source>
        <strain evidence="1">Duluth1</strain>
        <tissue evidence="1">Whole animal</tissue>
    </source>
</reference>
<gene>
    <name evidence="1" type="ORF">DPMN_114721</name>
</gene>
<protein>
    <submittedName>
        <fullName evidence="1">Uncharacterized protein</fullName>
    </submittedName>
</protein>
<reference evidence="1" key="2">
    <citation type="submission" date="2020-11" db="EMBL/GenBank/DDBJ databases">
        <authorList>
            <person name="McCartney M.A."/>
            <person name="Auch B."/>
            <person name="Kono T."/>
            <person name="Mallez S."/>
            <person name="Becker A."/>
            <person name="Gohl D.M."/>
            <person name="Silverstein K.A.T."/>
            <person name="Koren S."/>
            <person name="Bechman K.B."/>
            <person name="Herman A."/>
            <person name="Abrahante J.E."/>
            <person name="Garbe J."/>
        </authorList>
    </citation>
    <scope>NUCLEOTIDE SEQUENCE</scope>
    <source>
        <strain evidence="1">Duluth1</strain>
        <tissue evidence="1">Whole animal</tissue>
    </source>
</reference>
<proteinExistence type="predicted"/>
<dbReference type="Proteomes" id="UP000828390">
    <property type="component" value="Unassembled WGS sequence"/>
</dbReference>
<dbReference type="AlphaFoldDB" id="A0A9D4QSS1"/>
<keyword evidence="2" id="KW-1185">Reference proteome</keyword>
<evidence type="ECO:0000313" key="1">
    <source>
        <dbReference type="EMBL" id="KAH3841262.1"/>
    </source>
</evidence>
<comment type="caution">
    <text evidence="1">The sequence shown here is derived from an EMBL/GenBank/DDBJ whole genome shotgun (WGS) entry which is preliminary data.</text>
</comment>
<accession>A0A9D4QSS1</accession>
<sequence>MLGTNPTAVYNALDKCHRTKINKHDDELAAGKSRAEYQAMRKGTAYVIIDLSFQAY</sequence>
<evidence type="ECO:0000313" key="2">
    <source>
        <dbReference type="Proteomes" id="UP000828390"/>
    </source>
</evidence>
<dbReference type="EMBL" id="JAIWYP010000004">
    <property type="protein sequence ID" value="KAH3841262.1"/>
    <property type="molecule type" value="Genomic_DNA"/>
</dbReference>
<name>A0A9D4QSS1_DREPO</name>
<organism evidence="1 2">
    <name type="scientific">Dreissena polymorpha</name>
    <name type="common">Zebra mussel</name>
    <name type="synonym">Mytilus polymorpha</name>
    <dbReference type="NCBI Taxonomy" id="45954"/>
    <lineage>
        <taxon>Eukaryota</taxon>
        <taxon>Metazoa</taxon>
        <taxon>Spiralia</taxon>
        <taxon>Lophotrochozoa</taxon>
        <taxon>Mollusca</taxon>
        <taxon>Bivalvia</taxon>
        <taxon>Autobranchia</taxon>
        <taxon>Heteroconchia</taxon>
        <taxon>Euheterodonta</taxon>
        <taxon>Imparidentia</taxon>
        <taxon>Neoheterodontei</taxon>
        <taxon>Myida</taxon>
        <taxon>Dreissenoidea</taxon>
        <taxon>Dreissenidae</taxon>
        <taxon>Dreissena</taxon>
    </lineage>
</organism>